<feature type="transmembrane region" description="Helical" evidence="1">
    <location>
        <begin position="67"/>
        <end position="90"/>
    </location>
</feature>
<sequence>MPLSTSSKGNSVRFIDAVTTDYEYQGFWGSFGDIIWWFLWMFVFIAYLFVLFAIISDLFRDHKLNGWFKALWIIFLLFLPFLTALVYLIARGRGMGERSQAQAKQLQAAQAEYIKSVTGGAAGTSPTEEIAKAKSLLDSGAITQAEFDSLKAKALS</sequence>
<dbReference type="EMBL" id="LT629692">
    <property type="protein sequence ID" value="SDH07782.1"/>
    <property type="molecule type" value="Genomic_DNA"/>
</dbReference>
<gene>
    <name evidence="3" type="ORF">SAMN04489810_2047</name>
</gene>
<dbReference type="Proteomes" id="UP000199009">
    <property type="component" value="Chromosome I"/>
</dbReference>
<keyword evidence="1" id="KW-1133">Transmembrane helix</keyword>
<keyword evidence="1" id="KW-0812">Transmembrane</keyword>
<dbReference type="AlphaFoldDB" id="A0A1G7ZGB6"/>
<evidence type="ECO:0000256" key="1">
    <source>
        <dbReference type="SAM" id="Phobius"/>
    </source>
</evidence>
<keyword evidence="4" id="KW-1185">Reference proteome</keyword>
<dbReference type="Pfam" id="PF09851">
    <property type="entry name" value="SHOCT"/>
    <property type="match status" value="1"/>
</dbReference>
<feature type="domain" description="SHOCT" evidence="2">
    <location>
        <begin position="128"/>
        <end position="155"/>
    </location>
</feature>
<organism evidence="3 4">
    <name type="scientific">Microbacterium pygmaeum</name>
    <dbReference type="NCBI Taxonomy" id="370764"/>
    <lineage>
        <taxon>Bacteria</taxon>
        <taxon>Bacillati</taxon>
        <taxon>Actinomycetota</taxon>
        <taxon>Actinomycetes</taxon>
        <taxon>Micrococcales</taxon>
        <taxon>Microbacteriaceae</taxon>
        <taxon>Microbacterium</taxon>
    </lineage>
</organism>
<proteinExistence type="predicted"/>
<dbReference type="InterPro" id="IPR018649">
    <property type="entry name" value="SHOCT"/>
</dbReference>
<name>A0A1G7ZGB6_9MICO</name>
<dbReference type="GO" id="GO:0005886">
    <property type="term" value="C:plasma membrane"/>
    <property type="evidence" value="ECO:0007669"/>
    <property type="project" value="UniProtKB-SubCell"/>
</dbReference>
<evidence type="ECO:0000313" key="3">
    <source>
        <dbReference type="EMBL" id="SDH07782.1"/>
    </source>
</evidence>
<feature type="transmembrane region" description="Helical" evidence="1">
    <location>
        <begin position="34"/>
        <end position="55"/>
    </location>
</feature>
<evidence type="ECO:0000259" key="2">
    <source>
        <dbReference type="Pfam" id="PF09851"/>
    </source>
</evidence>
<protein>
    <submittedName>
        <fullName evidence="3">Short C-terminal domain-containing protein</fullName>
    </submittedName>
</protein>
<evidence type="ECO:0000313" key="4">
    <source>
        <dbReference type="Proteomes" id="UP000199009"/>
    </source>
</evidence>
<keyword evidence="1" id="KW-0472">Membrane</keyword>
<reference evidence="3 4" key="1">
    <citation type="submission" date="2016-10" db="EMBL/GenBank/DDBJ databases">
        <authorList>
            <person name="de Groot N.N."/>
        </authorList>
    </citation>
    <scope>NUCLEOTIDE SEQUENCE [LARGE SCALE GENOMIC DNA]</scope>
    <source>
        <strain evidence="3 4">DSM 23142</strain>
    </source>
</reference>
<dbReference type="STRING" id="370764.SAMN04489810_2047"/>
<accession>A0A1G7ZGB6</accession>